<protein>
    <submittedName>
        <fullName evidence="1">Uncharacterized protein</fullName>
    </submittedName>
</protein>
<dbReference type="EMBL" id="JARJCW010000040">
    <property type="protein sequence ID" value="KAJ7206354.1"/>
    <property type="molecule type" value="Genomic_DNA"/>
</dbReference>
<sequence>MESRTLKLVNQVMGLISGAKTPNTSTKSRLLWEATSRRPYGHHNATITGHPRLPVPSFAACVARRLSRRPPPVPPAATADVLLLRHHPSTARLVTRRPSLIAAAAAAHPPARPLRRTTHAAAHPPVSAACACAACAPALPTARPPIPPYARRAAPHARLIPMPAVSRRPRMCCHLRRPLPIPRLGWPRMKDTKDRWGAPK</sequence>
<evidence type="ECO:0000313" key="2">
    <source>
        <dbReference type="Proteomes" id="UP001219525"/>
    </source>
</evidence>
<evidence type="ECO:0000313" key="1">
    <source>
        <dbReference type="EMBL" id="KAJ7206354.1"/>
    </source>
</evidence>
<name>A0AAD6Y926_9AGAR</name>
<accession>A0AAD6Y926</accession>
<reference evidence="1" key="1">
    <citation type="submission" date="2023-03" db="EMBL/GenBank/DDBJ databases">
        <title>Massive genome expansion in bonnet fungi (Mycena s.s.) driven by repeated elements and novel gene families across ecological guilds.</title>
        <authorList>
            <consortium name="Lawrence Berkeley National Laboratory"/>
            <person name="Harder C.B."/>
            <person name="Miyauchi S."/>
            <person name="Viragh M."/>
            <person name="Kuo A."/>
            <person name="Thoen E."/>
            <person name="Andreopoulos B."/>
            <person name="Lu D."/>
            <person name="Skrede I."/>
            <person name="Drula E."/>
            <person name="Henrissat B."/>
            <person name="Morin E."/>
            <person name="Kohler A."/>
            <person name="Barry K."/>
            <person name="LaButti K."/>
            <person name="Morin E."/>
            <person name="Salamov A."/>
            <person name="Lipzen A."/>
            <person name="Mereny Z."/>
            <person name="Hegedus B."/>
            <person name="Baldrian P."/>
            <person name="Stursova M."/>
            <person name="Weitz H."/>
            <person name="Taylor A."/>
            <person name="Grigoriev I.V."/>
            <person name="Nagy L.G."/>
            <person name="Martin F."/>
            <person name="Kauserud H."/>
        </authorList>
    </citation>
    <scope>NUCLEOTIDE SEQUENCE</scope>
    <source>
        <strain evidence="1">9144</strain>
    </source>
</reference>
<organism evidence="1 2">
    <name type="scientific">Mycena pura</name>
    <dbReference type="NCBI Taxonomy" id="153505"/>
    <lineage>
        <taxon>Eukaryota</taxon>
        <taxon>Fungi</taxon>
        <taxon>Dikarya</taxon>
        <taxon>Basidiomycota</taxon>
        <taxon>Agaricomycotina</taxon>
        <taxon>Agaricomycetes</taxon>
        <taxon>Agaricomycetidae</taxon>
        <taxon>Agaricales</taxon>
        <taxon>Marasmiineae</taxon>
        <taxon>Mycenaceae</taxon>
        <taxon>Mycena</taxon>
    </lineage>
</organism>
<proteinExistence type="predicted"/>
<dbReference type="AlphaFoldDB" id="A0AAD6Y926"/>
<keyword evidence="2" id="KW-1185">Reference proteome</keyword>
<gene>
    <name evidence="1" type="ORF">GGX14DRAFT_568325</name>
</gene>
<dbReference type="Proteomes" id="UP001219525">
    <property type="component" value="Unassembled WGS sequence"/>
</dbReference>
<comment type="caution">
    <text evidence="1">The sequence shown here is derived from an EMBL/GenBank/DDBJ whole genome shotgun (WGS) entry which is preliminary data.</text>
</comment>